<comment type="caution">
    <text evidence="3">The sequence shown here is derived from an EMBL/GenBank/DDBJ whole genome shotgun (WGS) entry which is preliminary data.</text>
</comment>
<proteinExistence type="predicted"/>
<dbReference type="RefSeq" id="XP_043033857.1">
    <property type="nucleotide sequence ID" value="XM_043188400.1"/>
</dbReference>
<organism evidence="3 4">
    <name type="scientific">Guyanagaster necrorhizus</name>
    <dbReference type="NCBI Taxonomy" id="856835"/>
    <lineage>
        <taxon>Eukaryota</taxon>
        <taxon>Fungi</taxon>
        <taxon>Dikarya</taxon>
        <taxon>Basidiomycota</taxon>
        <taxon>Agaricomycotina</taxon>
        <taxon>Agaricomycetes</taxon>
        <taxon>Agaricomycetidae</taxon>
        <taxon>Agaricales</taxon>
        <taxon>Marasmiineae</taxon>
        <taxon>Physalacriaceae</taxon>
        <taxon>Guyanagaster</taxon>
    </lineage>
</organism>
<evidence type="ECO:0000313" key="3">
    <source>
        <dbReference type="EMBL" id="KAG7440357.1"/>
    </source>
</evidence>
<evidence type="ECO:0008006" key="5">
    <source>
        <dbReference type="Google" id="ProtNLM"/>
    </source>
</evidence>
<dbReference type="OrthoDB" id="6247875at2759"/>
<evidence type="ECO:0000256" key="2">
    <source>
        <dbReference type="SAM" id="SignalP"/>
    </source>
</evidence>
<evidence type="ECO:0000256" key="1">
    <source>
        <dbReference type="SAM" id="MobiDB-lite"/>
    </source>
</evidence>
<reference evidence="3" key="1">
    <citation type="submission" date="2020-11" db="EMBL/GenBank/DDBJ databases">
        <title>Adaptations for nitrogen fixation in a non-lichenized fungal sporocarp promotes dispersal by wood-feeding termites.</title>
        <authorList>
            <consortium name="DOE Joint Genome Institute"/>
            <person name="Koch R.A."/>
            <person name="Yoon G."/>
            <person name="Arayal U."/>
            <person name="Lail K."/>
            <person name="Amirebrahimi M."/>
            <person name="Labutti K."/>
            <person name="Lipzen A."/>
            <person name="Riley R."/>
            <person name="Barry K."/>
            <person name="Henrissat B."/>
            <person name="Grigoriev I.V."/>
            <person name="Herr J.R."/>
            <person name="Aime M.C."/>
        </authorList>
    </citation>
    <scope>NUCLEOTIDE SEQUENCE</scope>
    <source>
        <strain evidence="3">MCA 3950</strain>
    </source>
</reference>
<keyword evidence="4" id="KW-1185">Reference proteome</keyword>
<feature type="chain" id="PRO_5040257574" description="Secreted protein" evidence="2">
    <location>
        <begin position="20"/>
        <end position="88"/>
    </location>
</feature>
<dbReference type="Proteomes" id="UP000812287">
    <property type="component" value="Unassembled WGS sequence"/>
</dbReference>
<protein>
    <recommendedName>
        <fullName evidence="5">Secreted protein</fullName>
    </recommendedName>
</protein>
<gene>
    <name evidence="3" type="ORF">BT62DRAFT_957158</name>
</gene>
<feature type="signal peptide" evidence="2">
    <location>
        <begin position="1"/>
        <end position="19"/>
    </location>
</feature>
<name>A0A9P7VGW9_9AGAR</name>
<evidence type="ECO:0000313" key="4">
    <source>
        <dbReference type="Proteomes" id="UP000812287"/>
    </source>
</evidence>
<keyword evidence="2" id="KW-0732">Signal</keyword>
<dbReference type="GeneID" id="66110697"/>
<dbReference type="EMBL" id="MU250573">
    <property type="protein sequence ID" value="KAG7440357.1"/>
    <property type="molecule type" value="Genomic_DNA"/>
</dbReference>
<sequence length="88" mass="9934">MIPSLRLLLISLFYQPSLFLSYPSPTPTPTPTTTLITPVSSSDVLSNVPPHPSKENQKRSHARRQLTGHIPLPRNAFILFRRDFCPPK</sequence>
<accession>A0A9P7VGW9</accession>
<dbReference type="AlphaFoldDB" id="A0A9P7VGW9"/>
<feature type="region of interest" description="Disordered" evidence="1">
    <location>
        <begin position="41"/>
        <end position="66"/>
    </location>
</feature>